<reference evidence="1 2" key="1">
    <citation type="submission" date="2018-11" db="EMBL/GenBank/DDBJ databases">
        <authorList>
            <consortium name="Pathogen Informatics"/>
        </authorList>
    </citation>
    <scope>NUCLEOTIDE SEQUENCE [LARGE SCALE GENOMIC DNA]</scope>
    <source>
        <strain>Denwood</strain>
        <strain evidence="2">Zambia</strain>
    </source>
</reference>
<keyword evidence="2" id="KW-1185">Reference proteome</keyword>
<protein>
    <submittedName>
        <fullName evidence="1">Uncharacterized protein</fullName>
    </submittedName>
</protein>
<dbReference type="AlphaFoldDB" id="A0A183PMH5"/>
<sequence length="190" mass="21432">FQNWNLPNSNYNTNCIQHDNESSVHELKETFNNPCLLSSTCAGVDNGGTHNNSDYNDDDDLFSASGLLSLSNQESCDLDQQIVEGSNTEELLTYHHSKTFDVPTIASTSVSELTTTTTADTLTILTNNTTFEESNVIVYLSLTYVSVLYYYYYYYCMCVVSHHFVALPILPTLFIEILIFFSCLFVHFST</sequence>
<evidence type="ECO:0000313" key="2">
    <source>
        <dbReference type="Proteomes" id="UP000269396"/>
    </source>
</evidence>
<gene>
    <name evidence="1" type="ORF">SMTD_LOCUS15561</name>
</gene>
<feature type="non-terminal residue" evidence="1">
    <location>
        <position position="1"/>
    </location>
</feature>
<dbReference type="EMBL" id="UZAL01036013">
    <property type="protein sequence ID" value="VDP68924.1"/>
    <property type="molecule type" value="Genomic_DNA"/>
</dbReference>
<organism evidence="1 2">
    <name type="scientific">Schistosoma mattheei</name>
    <dbReference type="NCBI Taxonomy" id="31246"/>
    <lineage>
        <taxon>Eukaryota</taxon>
        <taxon>Metazoa</taxon>
        <taxon>Spiralia</taxon>
        <taxon>Lophotrochozoa</taxon>
        <taxon>Platyhelminthes</taxon>
        <taxon>Trematoda</taxon>
        <taxon>Digenea</taxon>
        <taxon>Strigeidida</taxon>
        <taxon>Schistosomatoidea</taxon>
        <taxon>Schistosomatidae</taxon>
        <taxon>Schistosoma</taxon>
    </lineage>
</organism>
<accession>A0A183PMH5</accession>
<proteinExistence type="predicted"/>
<dbReference type="Proteomes" id="UP000269396">
    <property type="component" value="Unassembled WGS sequence"/>
</dbReference>
<evidence type="ECO:0000313" key="1">
    <source>
        <dbReference type="EMBL" id="VDP68924.1"/>
    </source>
</evidence>
<name>A0A183PMH5_9TREM</name>